<reference evidence="2" key="2">
    <citation type="submission" date="2023-02" db="EMBL/GenBank/DDBJ databases">
        <authorList>
            <consortium name="DOE Joint Genome Institute"/>
            <person name="Mondo S.J."/>
            <person name="Chang Y."/>
            <person name="Wang Y."/>
            <person name="Ahrendt S."/>
            <person name="Andreopoulos W."/>
            <person name="Barry K."/>
            <person name="Beard J."/>
            <person name="Benny G.L."/>
            <person name="Blankenship S."/>
            <person name="Bonito G."/>
            <person name="Cuomo C."/>
            <person name="Desiro A."/>
            <person name="Gervers K.A."/>
            <person name="Hundley H."/>
            <person name="Kuo A."/>
            <person name="LaButti K."/>
            <person name="Lang B.F."/>
            <person name="Lipzen A."/>
            <person name="O'Donnell K."/>
            <person name="Pangilinan J."/>
            <person name="Reynolds N."/>
            <person name="Sandor L."/>
            <person name="Smith M.W."/>
            <person name="Tsang A."/>
            <person name="Grigoriev I.V."/>
            <person name="Stajich J.E."/>
            <person name="Spatafora J.W."/>
        </authorList>
    </citation>
    <scope>NUCLEOTIDE SEQUENCE</scope>
    <source>
        <strain evidence="2">RSA 2281</strain>
    </source>
</reference>
<feature type="compositionally biased region" description="Low complexity" evidence="1">
    <location>
        <begin position="287"/>
        <end position="317"/>
    </location>
</feature>
<proteinExistence type="predicted"/>
<organism evidence="2 3">
    <name type="scientific">Phascolomyces articulosus</name>
    <dbReference type="NCBI Taxonomy" id="60185"/>
    <lineage>
        <taxon>Eukaryota</taxon>
        <taxon>Fungi</taxon>
        <taxon>Fungi incertae sedis</taxon>
        <taxon>Mucoromycota</taxon>
        <taxon>Mucoromycotina</taxon>
        <taxon>Mucoromycetes</taxon>
        <taxon>Mucorales</taxon>
        <taxon>Lichtheimiaceae</taxon>
        <taxon>Phascolomyces</taxon>
    </lineage>
</organism>
<feature type="compositionally biased region" description="Acidic residues" evidence="1">
    <location>
        <begin position="468"/>
        <end position="495"/>
    </location>
</feature>
<feature type="region of interest" description="Disordered" evidence="1">
    <location>
        <begin position="380"/>
        <end position="441"/>
    </location>
</feature>
<keyword evidence="3" id="KW-1185">Reference proteome</keyword>
<dbReference type="AlphaFoldDB" id="A0AAD5K2Q9"/>
<comment type="caution">
    <text evidence="2">The sequence shown here is derived from an EMBL/GenBank/DDBJ whole genome shotgun (WGS) entry which is preliminary data.</text>
</comment>
<evidence type="ECO:0000313" key="3">
    <source>
        <dbReference type="Proteomes" id="UP001209540"/>
    </source>
</evidence>
<evidence type="ECO:0000256" key="1">
    <source>
        <dbReference type="SAM" id="MobiDB-lite"/>
    </source>
</evidence>
<feature type="compositionally biased region" description="Polar residues" evidence="1">
    <location>
        <begin position="385"/>
        <end position="401"/>
    </location>
</feature>
<feature type="compositionally biased region" description="Low complexity" evidence="1">
    <location>
        <begin position="340"/>
        <end position="350"/>
    </location>
</feature>
<name>A0AAD5K2Q9_9FUNG</name>
<sequence length="552" mass="62971">MVKIKEWKKNIRSDTTIQPEIIQALRYTEHKISNPLTTKTHVNPSLYDTKRDMVLYIINFLCTAYQNKLMMAAYYDIFWDTFSKPISVAEYGPNVPVLLHVPCTMENPEPIVVIKRETTHAGQPPVVLITGVFIKHKRPIIMDERRDQSKGLMVFDRRSTTAVSKEFSSPGFYPLDVTHGPLMSLLAAVRLLDPVDSQSNNTNNTGGLIQPPTTAAAGMINNNNNNTNNQQNLSYPMMFPPQNNMYYGMSVRPGLPPIPPPNIAAAAAANLPPQLLPVLQPYLFGQQQQQLPPPQQQQQNFIIQQQQQPKSSPYQPNSYTQRKPIKQLPKQNTMVSAPPSSSSSSSSSSSQFPNMDMLNISSARSSPAYLVNSNSNHLYSGVSPAPSTDGPTELRNISKSPSQHRIRRKQPPNVNPIPIPESSNNPSSNKKNNSKATRRVRFAKTDQVFSYDVDEEEYYSDYSQHEDDYYEDDDVDEDDDAEDEYYNDEEEEEDMQMIRRRWSPRMMAREQSHDVYNFQSRAPAHFPYRRKGRRRWPAVVHRPPLHLHHTEV</sequence>
<dbReference type="EMBL" id="JAIXMP010000010">
    <property type="protein sequence ID" value="KAI9266711.1"/>
    <property type="molecule type" value="Genomic_DNA"/>
</dbReference>
<reference evidence="2" key="1">
    <citation type="journal article" date="2022" name="IScience">
        <title>Evolution of zygomycete secretomes and the origins of terrestrial fungal ecologies.</title>
        <authorList>
            <person name="Chang Y."/>
            <person name="Wang Y."/>
            <person name="Mondo S."/>
            <person name="Ahrendt S."/>
            <person name="Andreopoulos W."/>
            <person name="Barry K."/>
            <person name="Beard J."/>
            <person name="Benny G.L."/>
            <person name="Blankenship S."/>
            <person name="Bonito G."/>
            <person name="Cuomo C."/>
            <person name="Desiro A."/>
            <person name="Gervers K.A."/>
            <person name="Hundley H."/>
            <person name="Kuo A."/>
            <person name="LaButti K."/>
            <person name="Lang B.F."/>
            <person name="Lipzen A."/>
            <person name="O'Donnell K."/>
            <person name="Pangilinan J."/>
            <person name="Reynolds N."/>
            <person name="Sandor L."/>
            <person name="Smith M.E."/>
            <person name="Tsang A."/>
            <person name="Grigoriev I.V."/>
            <person name="Stajich J.E."/>
            <person name="Spatafora J.W."/>
        </authorList>
    </citation>
    <scope>NUCLEOTIDE SEQUENCE</scope>
    <source>
        <strain evidence="2">RSA 2281</strain>
    </source>
</reference>
<feature type="region of interest" description="Disordered" evidence="1">
    <location>
        <begin position="453"/>
        <end position="495"/>
    </location>
</feature>
<protein>
    <submittedName>
        <fullName evidence="2">Uncharacterized protein</fullName>
    </submittedName>
</protein>
<feature type="compositionally biased region" description="Basic residues" evidence="1">
    <location>
        <begin position="432"/>
        <end position="441"/>
    </location>
</feature>
<accession>A0AAD5K2Q9</accession>
<feature type="region of interest" description="Disordered" evidence="1">
    <location>
        <begin position="287"/>
        <end position="355"/>
    </location>
</feature>
<gene>
    <name evidence="2" type="ORF">BDA99DRAFT_536124</name>
</gene>
<evidence type="ECO:0000313" key="2">
    <source>
        <dbReference type="EMBL" id="KAI9266711.1"/>
    </source>
</evidence>
<feature type="compositionally biased region" description="Low complexity" evidence="1">
    <location>
        <begin position="420"/>
        <end position="431"/>
    </location>
</feature>
<dbReference type="Proteomes" id="UP001209540">
    <property type="component" value="Unassembled WGS sequence"/>
</dbReference>
<feature type="compositionally biased region" description="Polar residues" evidence="1">
    <location>
        <begin position="329"/>
        <end position="339"/>
    </location>
</feature>